<organism evidence="3 4">
    <name type="scientific">Anaeromyces robustus</name>
    <dbReference type="NCBI Taxonomy" id="1754192"/>
    <lineage>
        <taxon>Eukaryota</taxon>
        <taxon>Fungi</taxon>
        <taxon>Fungi incertae sedis</taxon>
        <taxon>Chytridiomycota</taxon>
        <taxon>Chytridiomycota incertae sedis</taxon>
        <taxon>Neocallimastigomycetes</taxon>
        <taxon>Neocallimastigales</taxon>
        <taxon>Neocallimastigaceae</taxon>
        <taxon>Anaeromyces</taxon>
    </lineage>
</organism>
<keyword evidence="4" id="KW-1185">Reference proteome</keyword>
<feature type="compositionally biased region" description="Low complexity" evidence="1">
    <location>
        <begin position="193"/>
        <end position="210"/>
    </location>
</feature>
<evidence type="ECO:0000313" key="4">
    <source>
        <dbReference type="Proteomes" id="UP000193944"/>
    </source>
</evidence>
<keyword evidence="2" id="KW-0812">Transmembrane</keyword>
<reference evidence="3 4" key="2">
    <citation type="submission" date="2016-08" db="EMBL/GenBank/DDBJ databases">
        <title>Pervasive Adenine N6-methylation of Active Genes in Fungi.</title>
        <authorList>
            <consortium name="DOE Joint Genome Institute"/>
            <person name="Mondo S.J."/>
            <person name="Dannebaum R.O."/>
            <person name="Kuo R.C."/>
            <person name="Labutti K."/>
            <person name="Haridas S."/>
            <person name="Kuo A."/>
            <person name="Salamov A."/>
            <person name="Ahrendt S.R."/>
            <person name="Lipzen A."/>
            <person name="Sullivan W."/>
            <person name="Andreopoulos W.B."/>
            <person name="Clum A."/>
            <person name="Lindquist E."/>
            <person name="Daum C."/>
            <person name="Ramamoorthy G.K."/>
            <person name="Gryganskyi A."/>
            <person name="Culley D."/>
            <person name="Magnuson J.K."/>
            <person name="James T.Y."/>
            <person name="O'Malley M.A."/>
            <person name="Stajich J.E."/>
            <person name="Spatafora J.W."/>
            <person name="Visel A."/>
            <person name="Grigoriev I.V."/>
        </authorList>
    </citation>
    <scope>NUCLEOTIDE SEQUENCE [LARGE SCALE GENOMIC DNA]</scope>
    <source>
        <strain evidence="3 4">S4</strain>
    </source>
</reference>
<protein>
    <submittedName>
        <fullName evidence="3">Uncharacterized protein</fullName>
    </submittedName>
</protein>
<feature type="transmembrane region" description="Helical" evidence="2">
    <location>
        <begin position="12"/>
        <end position="38"/>
    </location>
</feature>
<feature type="transmembrane region" description="Helical" evidence="2">
    <location>
        <begin position="85"/>
        <end position="102"/>
    </location>
</feature>
<gene>
    <name evidence="3" type="ORF">BCR32DRAFT_284663</name>
</gene>
<dbReference type="AlphaFoldDB" id="A0A1Y1WR49"/>
<evidence type="ECO:0000256" key="2">
    <source>
        <dbReference type="SAM" id="Phobius"/>
    </source>
</evidence>
<feature type="transmembrane region" description="Helical" evidence="2">
    <location>
        <begin position="50"/>
        <end position="73"/>
    </location>
</feature>
<sequence length="242" mass="27361">MNEKRNIIILEIIVMLMLIASTYSYNFIGTLIYGVTLFGLTQKKSRILKILILGLYFELIFFTLAFIICLVYFIVKELIEEKDNISILIQFIVMDLLTVIIISDRNRHHTNGTHNVDDTLQENTSTSITISMSSCSSGSLSNIASQTISNSVCHQQSNVHHSTNLNPQTKKMIISASANNIKTSNTIVDIHKNNNNNNNNNNNDNNNNNKNKNKKNKNKNTNKNKNPSKDHIVTIDENSPNH</sequence>
<name>A0A1Y1WR49_9FUNG</name>
<keyword evidence="2" id="KW-0472">Membrane</keyword>
<feature type="compositionally biased region" description="Basic residues" evidence="1">
    <location>
        <begin position="211"/>
        <end position="222"/>
    </location>
</feature>
<dbReference type="EMBL" id="MCFG01000324">
    <property type="protein sequence ID" value="ORX76009.1"/>
    <property type="molecule type" value="Genomic_DNA"/>
</dbReference>
<proteinExistence type="predicted"/>
<accession>A0A1Y1WR49</accession>
<feature type="region of interest" description="Disordered" evidence="1">
    <location>
        <begin position="189"/>
        <end position="242"/>
    </location>
</feature>
<comment type="caution">
    <text evidence="3">The sequence shown here is derived from an EMBL/GenBank/DDBJ whole genome shotgun (WGS) entry which is preliminary data.</text>
</comment>
<evidence type="ECO:0000313" key="3">
    <source>
        <dbReference type="EMBL" id="ORX76009.1"/>
    </source>
</evidence>
<evidence type="ECO:0000256" key="1">
    <source>
        <dbReference type="SAM" id="MobiDB-lite"/>
    </source>
</evidence>
<dbReference type="Proteomes" id="UP000193944">
    <property type="component" value="Unassembled WGS sequence"/>
</dbReference>
<keyword evidence="2" id="KW-1133">Transmembrane helix</keyword>
<reference evidence="3 4" key="1">
    <citation type="submission" date="2016-08" db="EMBL/GenBank/DDBJ databases">
        <title>A Parts List for Fungal Cellulosomes Revealed by Comparative Genomics.</title>
        <authorList>
            <consortium name="DOE Joint Genome Institute"/>
            <person name="Haitjema C.H."/>
            <person name="Gilmore S.P."/>
            <person name="Henske J.K."/>
            <person name="Solomon K.V."/>
            <person name="De Groot R."/>
            <person name="Kuo A."/>
            <person name="Mondo S.J."/>
            <person name="Salamov A.A."/>
            <person name="Labutti K."/>
            <person name="Zhao Z."/>
            <person name="Chiniquy J."/>
            <person name="Barry K."/>
            <person name="Brewer H.M."/>
            <person name="Purvine S.O."/>
            <person name="Wright A.T."/>
            <person name="Boxma B."/>
            <person name="Van Alen T."/>
            <person name="Hackstein J.H."/>
            <person name="Baker S.E."/>
            <person name="Grigoriev I.V."/>
            <person name="O'Malley M.A."/>
        </authorList>
    </citation>
    <scope>NUCLEOTIDE SEQUENCE [LARGE SCALE GENOMIC DNA]</scope>
    <source>
        <strain evidence="3 4">S4</strain>
    </source>
</reference>